<feature type="transmembrane region" description="Helical" evidence="9">
    <location>
        <begin position="140"/>
        <end position="159"/>
    </location>
</feature>
<evidence type="ECO:0000313" key="12">
    <source>
        <dbReference type="Proteomes" id="UP001314205"/>
    </source>
</evidence>
<feature type="transmembrane region" description="Helical" evidence="9">
    <location>
        <begin position="107"/>
        <end position="128"/>
    </location>
</feature>
<dbReference type="PROSITE" id="PS50850">
    <property type="entry name" value="MFS"/>
    <property type="match status" value="1"/>
</dbReference>
<dbReference type="InterPro" id="IPR036259">
    <property type="entry name" value="MFS_trans_sf"/>
</dbReference>
<keyword evidence="12" id="KW-1185">Reference proteome</keyword>
<proteinExistence type="inferred from homology"/>
<feature type="transmembrane region" description="Helical" evidence="9">
    <location>
        <begin position="83"/>
        <end position="101"/>
    </location>
</feature>
<dbReference type="Gene3D" id="1.20.1250.20">
    <property type="entry name" value="MFS general substrate transporter like domains"/>
    <property type="match status" value="1"/>
</dbReference>
<dbReference type="PRINTS" id="PR00171">
    <property type="entry name" value="SUGRTRNSPORT"/>
</dbReference>
<feature type="transmembrane region" description="Helical" evidence="9">
    <location>
        <begin position="311"/>
        <end position="333"/>
    </location>
</feature>
<evidence type="ECO:0000256" key="4">
    <source>
        <dbReference type="ARBA" id="ARBA00022989"/>
    </source>
</evidence>
<evidence type="ECO:0000256" key="3">
    <source>
        <dbReference type="ARBA" id="ARBA00022692"/>
    </source>
</evidence>
<accession>A0AAV1LKT5</accession>
<sequence length="450" mass="49265">MEGYLKRQLWIVVPLYIGQSLAGYSMGWSAPIIPKLQDPKQSPLSSSISETETSLVGSITYVGLIIGPYITGYLSNAIGRKPSFFVAGLLTLLSFLLLANANNLAMIFTGRVICGLGTGMIYVVNLVYIGEIASTNIRGILLTSTNIFTTLGTLFVYAVGPYVSYPVVSYIAVGVTALYILGILFIPESPTYYILKERTKSAQGAMDKLGRLDELDEILAVKYNTEKLSVVEEWKQMITVKSNRKALFITLSLSIFQQTSGIIVVIFFATTIFETAGSSIEPNVATIIIGVTQFVASMLSSFFVERMGRRILLLCSTTIAGLSMATLGVYFYLDLIDHSSISMIKWLPLVSLIIYFLFYDFGFGIIPGTLIGEMYQSNVRSIGSTVSITVAWLFGFGVATVYGYMVSDLGSHITFWMFSGMCALACLFTAIFVPETKGKSLAEIQQILNK</sequence>
<evidence type="ECO:0000256" key="2">
    <source>
        <dbReference type="ARBA" id="ARBA00022475"/>
    </source>
</evidence>
<dbReference type="Proteomes" id="UP001314205">
    <property type="component" value="Unassembled WGS sequence"/>
</dbReference>
<evidence type="ECO:0000313" key="11">
    <source>
        <dbReference type="EMBL" id="CAK1594654.1"/>
    </source>
</evidence>
<dbReference type="Pfam" id="PF00083">
    <property type="entry name" value="Sugar_tr"/>
    <property type="match status" value="1"/>
</dbReference>
<dbReference type="PROSITE" id="PS00216">
    <property type="entry name" value="SUGAR_TRANSPORT_1"/>
    <property type="match status" value="1"/>
</dbReference>
<evidence type="ECO:0000256" key="1">
    <source>
        <dbReference type="ARBA" id="ARBA00004651"/>
    </source>
</evidence>
<dbReference type="InterPro" id="IPR020846">
    <property type="entry name" value="MFS_dom"/>
</dbReference>
<keyword evidence="4 9" id="KW-1133">Transmembrane helix</keyword>
<feature type="transmembrane region" description="Helical" evidence="9">
    <location>
        <begin position="246"/>
        <end position="272"/>
    </location>
</feature>
<dbReference type="SUPFAM" id="SSF103473">
    <property type="entry name" value="MFS general substrate transporter"/>
    <property type="match status" value="1"/>
</dbReference>
<comment type="similarity">
    <text evidence="7">Belongs to the major facilitator superfamily. Sugar transporter (TC 2.A.1.1) family. Trehalose transporter subfamily.</text>
</comment>
<dbReference type="NCBIfam" id="TIGR00879">
    <property type="entry name" value="SP"/>
    <property type="match status" value="1"/>
</dbReference>
<feature type="transmembrane region" description="Helical" evidence="9">
    <location>
        <begin position="353"/>
        <end position="372"/>
    </location>
</feature>
<feature type="domain" description="Major facilitator superfamily (MFS) profile" evidence="10">
    <location>
        <begin position="11"/>
        <end position="437"/>
    </location>
</feature>
<keyword evidence="5 9" id="KW-0472">Membrane</keyword>
<dbReference type="EMBL" id="CAVLGL010000090">
    <property type="protein sequence ID" value="CAK1594654.1"/>
    <property type="molecule type" value="Genomic_DNA"/>
</dbReference>
<keyword evidence="6" id="KW-0325">Glycoprotein</keyword>
<gene>
    <name evidence="11" type="ORF">PARMNEM_LOCUS14256</name>
</gene>
<organism evidence="11 12">
    <name type="scientific">Parnassius mnemosyne</name>
    <name type="common">clouded apollo</name>
    <dbReference type="NCBI Taxonomy" id="213953"/>
    <lineage>
        <taxon>Eukaryota</taxon>
        <taxon>Metazoa</taxon>
        <taxon>Ecdysozoa</taxon>
        <taxon>Arthropoda</taxon>
        <taxon>Hexapoda</taxon>
        <taxon>Insecta</taxon>
        <taxon>Pterygota</taxon>
        <taxon>Neoptera</taxon>
        <taxon>Endopterygota</taxon>
        <taxon>Lepidoptera</taxon>
        <taxon>Glossata</taxon>
        <taxon>Ditrysia</taxon>
        <taxon>Papilionoidea</taxon>
        <taxon>Papilionidae</taxon>
        <taxon>Parnassiinae</taxon>
        <taxon>Parnassini</taxon>
        <taxon>Parnassius</taxon>
        <taxon>Driopa</taxon>
    </lineage>
</organism>
<dbReference type="GO" id="GO:0005886">
    <property type="term" value="C:plasma membrane"/>
    <property type="evidence" value="ECO:0007669"/>
    <property type="project" value="UniProtKB-SubCell"/>
</dbReference>
<evidence type="ECO:0000256" key="5">
    <source>
        <dbReference type="ARBA" id="ARBA00023136"/>
    </source>
</evidence>
<reference evidence="11 12" key="1">
    <citation type="submission" date="2023-11" db="EMBL/GenBank/DDBJ databases">
        <authorList>
            <person name="Hedman E."/>
            <person name="Englund M."/>
            <person name="Stromberg M."/>
            <person name="Nyberg Akerstrom W."/>
            <person name="Nylinder S."/>
            <person name="Jareborg N."/>
            <person name="Kallberg Y."/>
            <person name="Kronander E."/>
        </authorList>
    </citation>
    <scope>NUCLEOTIDE SEQUENCE [LARGE SCALE GENOMIC DNA]</scope>
</reference>
<feature type="transmembrane region" description="Helical" evidence="9">
    <location>
        <begin position="53"/>
        <end position="71"/>
    </location>
</feature>
<feature type="transmembrane region" description="Helical" evidence="9">
    <location>
        <begin position="413"/>
        <end position="433"/>
    </location>
</feature>
<evidence type="ECO:0000256" key="6">
    <source>
        <dbReference type="ARBA" id="ARBA00023180"/>
    </source>
</evidence>
<keyword evidence="3 9" id="KW-0812">Transmembrane</keyword>
<dbReference type="PANTHER" id="PTHR48021:SF47">
    <property type="entry name" value="GH17672P"/>
    <property type="match status" value="1"/>
</dbReference>
<comment type="subcellular location">
    <subcellularLocation>
        <location evidence="1">Cell membrane</location>
        <topology evidence="1">Multi-pass membrane protein</topology>
    </subcellularLocation>
</comment>
<keyword evidence="8" id="KW-0813">Transport</keyword>
<keyword evidence="2" id="KW-1003">Cell membrane</keyword>
<dbReference type="FunFam" id="1.20.1250.20:FF:000055">
    <property type="entry name" value="Facilitated trehalose transporter Tret1-2 homolog"/>
    <property type="match status" value="1"/>
</dbReference>
<feature type="transmembrane region" description="Helical" evidence="9">
    <location>
        <begin position="9"/>
        <end position="33"/>
    </location>
</feature>
<evidence type="ECO:0000259" key="10">
    <source>
        <dbReference type="PROSITE" id="PS50850"/>
    </source>
</evidence>
<comment type="caution">
    <text evidence="11">The sequence shown here is derived from an EMBL/GenBank/DDBJ whole genome shotgun (WGS) entry which is preliminary data.</text>
</comment>
<dbReference type="PANTHER" id="PTHR48021">
    <property type="match status" value="1"/>
</dbReference>
<dbReference type="PROSITE" id="PS00217">
    <property type="entry name" value="SUGAR_TRANSPORT_2"/>
    <property type="match status" value="1"/>
</dbReference>
<feature type="transmembrane region" description="Helical" evidence="9">
    <location>
        <begin position="165"/>
        <end position="186"/>
    </location>
</feature>
<evidence type="ECO:0000256" key="8">
    <source>
        <dbReference type="RuleBase" id="RU003346"/>
    </source>
</evidence>
<dbReference type="AlphaFoldDB" id="A0AAV1LKT5"/>
<dbReference type="InterPro" id="IPR005829">
    <property type="entry name" value="Sugar_transporter_CS"/>
</dbReference>
<feature type="transmembrane region" description="Helical" evidence="9">
    <location>
        <begin position="284"/>
        <end position="304"/>
    </location>
</feature>
<dbReference type="GO" id="GO:0022857">
    <property type="term" value="F:transmembrane transporter activity"/>
    <property type="evidence" value="ECO:0007669"/>
    <property type="project" value="InterPro"/>
</dbReference>
<protein>
    <recommendedName>
        <fullName evidence="10">Major facilitator superfamily (MFS) profile domain-containing protein</fullName>
    </recommendedName>
</protein>
<feature type="transmembrane region" description="Helical" evidence="9">
    <location>
        <begin position="384"/>
        <end position="407"/>
    </location>
</feature>
<evidence type="ECO:0000256" key="9">
    <source>
        <dbReference type="SAM" id="Phobius"/>
    </source>
</evidence>
<dbReference type="InterPro" id="IPR005828">
    <property type="entry name" value="MFS_sugar_transport-like"/>
</dbReference>
<dbReference type="InterPro" id="IPR003663">
    <property type="entry name" value="Sugar/inositol_transpt"/>
</dbReference>
<evidence type="ECO:0000256" key="7">
    <source>
        <dbReference type="ARBA" id="ARBA00024348"/>
    </source>
</evidence>
<name>A0AAV1LKT5_9NEOP</name>
<dbReference type="InterPro" id="IPR050549">
    <property type="entry name" value="MFS_Trehalose_Transporter"/>
</dbReference>